<comment type="function">
    <text evidence="1 10">Part of cytochrome c oxidase, its function is unknown.</text>
</comment>
<keyword evidence="8 10" id="KW-0472">Membrane</keyword>
<comment type="similarity">
    <text evidence="3 10">Belongs to the cytochrome c oxidase bacterial subunit CtaF family.</text>
</comment>
<comment type="subunit">
    <text evidence="10">Associates with subunits I, II and III to form cytochrome c oxidase.</text>
</comment>
<evidence type="ECO:0000256" key="9">
    <source>
        <dbReference type="ARBA" id="ARBA00047816"/>
    </source>
</evidence>
<dbReference type="PIRSF" id="PIRSF017385">
    <property type="entry name" value="CtaF"/>
    <property type="match status" value="1"/>
</dbReference>
<dbReference type="Proteomes" id="UP000186218">
    <property type="component" value="Unassembled WGS sequence"/>
</dbReference>
<dbReference type="Pfam" id="PF12270">
    <property type="entry name" value="Cyt_c_ox_IV"/>
    <property type="match status" value="1"/>
</dbReference>
<dbReference type="GO" id="GO:0022900">
    <property type="term" value="P:electron transport chain"/>
    <property type="evidence" value="ECO:0007669"/>
    <property type="project" value="InterPro"/>
</dbReference>
<evidence type="ECO:0000256" key="7">
    <source>
        <dbReference type="ARBA" id="ARBA00022989"/>
    </source>
</evidence>
<feature type="transmembrane region" description="Helical" evidence="11">
    <location>
        <begin position="35"/>
        <end position="55"/>
    </location>
</feature>
<dbReference type="AlphaFoldDB" id="A0A1N7H7J1"/>
<dbReference type="EMBL" id="FTNT01000012">
    <property type="protein sequence ID" value="SIS20844.1"/>
    <property type="molecule type" value="Genomic_DNA"/>
</dbReference>
<feature type="transmembrane region" description="Helical" evidence="11">
    <location>
        <begin position="7"/>
        <end position="29"/>
    </location>
</feature>
<evidence type="ECO:0000256" key="4">
    <source>
        <dbReference type="ARBA" id="ARBA00022475"/>
    </source>
</evidence>
<name>A0A1N7H7J1_9NOCA</name>
<dbReference type="OrthoDB" id="5244617at2"/>
<evidence type="ECO:0000256" key="11">
    <source>
        <dbReference type="SAM" id="Phobius"/>
    </source>
</evidence>
<evidence type="ECO:0000313" key="12">
    <source>
        <dbReference type="EMBL" id="SIS20844.1"/>
    </source>
</evidence>
<sequence length="138" mass="14908">MRIEARLFELLTAFFFATGVLYAVCTGLTSKNVEWVGTTGIIMTGGLTLITGTYFRFVARRVDIRPEDYDEAEVADGSGELGFFSPGSWWPIVIAGSAGMFAVAGATRNFWFVAVAVLAIIASAAGLVFEYHTGPEKH</sequence>
<evidence type="ECO:0000256" key="10">
    <source>
        <dbReference type="PIRNR" id="PIRNR017385"/>
    </source>
</evidence>
<dbReference type="EC" id="7.1.1.9" evidence="10"/>
<comment type="subcellular location">
    <subcellularLocation>
        <location evidence="2">Cell membrane</location>
        <topology evidence="2">Multi-pass membrane protein</topology>
    </subcellularLocation>
</comment>
<dbReference type="GO" id="GO:0004129">
    <property type="term" value="F:cytochrome-c oxidase activity"/>
    <property type="evidence" value="ECO:0007669"/>
    <property type="project" value="UniProtKB-EC"/>
</dbReference>
<feature type="transmembrane region" description="Helical" evidence="11">
    <location>
        <begin position="110"/>
        <end position="129"/>
    </location>
</feature>
<reference evidence="12 13" key="1">
    <citation type="submission" date="2017-01" db="EMBL/GenBank/DDBJ databases">
        <authorList>
            <person name="Mah S.A."/>
            <person name="Swanson W.J."/>
            <person name="Moy G.W."/>
            <person name="Vacquier V.D."/>
        </authorList>
    </citation>
    <scope>NUCLEOTIDE SEQUENCE [LARGE SCALE GENOMIC DNA]</scope>
    <source>
        <strain evidence="12 13">CPCC 203464</strain>
    </source>
</reference>
<gene>
    <name evidence="12" type="ORF">SAMN05445060_3678</name>
</gene>
<evidence type="ECO:0000256" key="8">
    <source>
        <dbReference type="ARBA" id="ARBA00023136"/>
    </source>
</evidence>
<organism evidence="12 13">
    <name type="scientific">Williamsia sterculiae</name>
    <dbReference type="NCBI Taxonomy" id="1344003"/>
    <lineage>
        <taxon>Bacteria</taxon>
        <taxon>Bacillati</taxon>
        <taxon>Actinomycetota</taxon>
        <taxon>Actinomycetes</taxon>
        <taxon>Mycobacteriales</taxon>
        <taxon>Nocardiaceae</taxon>
        <taxon>Williamsia</taxon>
    </lineage>
</organism>
<dbReference type="InterPro" id="IPR021050">
    <property type="entry name" value="Cyt_c_oxidase_su4_actinobac"/>
</dbReference>
<evidence type="ECO:0000313" key="13">
    <source>
        <dbReference type="Proteomes" id="UP000186218"/>
    </source>
</evidence>
<protein>
    <recommendedName>
        <fullName evidence="10">Cytochrome c oxidase polypeptide 4</fullName>
        <ecNumber evidence="10">7.1.1.9</ecNumber>
    </recommendedName>
    <alternativeName>
        <fullName evidence="10">Cytochrome aa3 subunit 4</fullName>
    </alternativeName>
    <alternativeName>
        <fullName evidence="10">Cytochrome c oxidase polypeptide IV</fullName>
    </alternativeName>
</protein>
<comment type="catalytic activity">
    <reaction evidence="9 10">
        <text>4 Fe(II)-[cytochrome c] + O2 + 8 H(+)(in) = 4 Fe(III)-[cytochrome c] + 2 H2O + 4 H(+)(out)</text>
        <dbReference type="Rhea" id="RHEA:11436"/>
        <dbReference type="Rhea" id="RHEA-COMP:10350"/>
        <dbReference type="Rhea" id="RHEA-COMP:14399"/>
        <dbReference type="ChEBI" id="CHEBI:15377"/>
        <dbReference type="ChEBI" id="CHEBI:15378"/>
        <dbReference type="ChEBI" id="CHEBI:15379"/>
        <dbReference type="ChEBI" id="CHEBI:29033"/>
        <dbReference type="ChEBI" id="CHEBI:29034"/>
        <dbReference type="EC" id="7.1.1.9"/>
    </reaction>
</comment>
<accession>A0A1N7H7J1</accession>
<evidence type="ECO:0000256" key="1">
    <source>
        <dbReference type="ARBA" id="ARBA00002536"/>
    </source>
</evidence>
<evidence type="ECO:0000256" key="6">
    <source>
        <dbReference type="ARBA" id="ARBA00022967"/>
    </source>
</evidence>
<proteinExistence type="inferred from homology"/>
<dbReference type="RefSeq" id="WP_076482470.1">
    <property type="nucleotide sequence ID" value="NZ_FTNT01000012.1"/>
</dbReference>
<keyword evidence="13" id="KW-1185">Reference proteome</keyword>
<keyword evidence="7 11" id="KW-1133">Transmembrane helix</keyword>
<keyword evidence="6 10" id="KW-1278">Translocase</keyword>
<keyword evidence="4 10" id="KW-1003">Cell membrane</keyword>
<dbReference type="GO" id="GO:0005886">
    <property type="term" value="C:plasma membrane"/>
    <property type="evidence" value="ECO:0007669"/>
    <property type="project" value="UniProtKB-SubCell"/>
</dbReference>
<evidence type="ECO:0000256" key="5">
    <source>
        <dbReference type="ARBA" id="ARBA00022692"/>
    </source>
</evidence>
<keyword evidence="5 11" id="KW-0812">Transmembrane</keyword>
<evidence type="ECO:0000256" key="3">
    <source>
        <dbReference type="ARBA" id="ARBA00006870"/>
    </source>
</evidence>
<dbReference type="STRING" id="1344003.SAMN05445060_3678"/>
<evidence type="ECO:0000256" key="2">
    <source>
        <dbReference type="ARBA" id="ARBA00004651"/>
    </source>
</evidence>